<dbReference type="GO" id="GO:0016787">
    <property type="term" value="F:hydrolase activity"/>
    <property type="evidence" value="ECO:0007669"/>
    <property type="project" value="UniProtKB-KW"/>
</dbReference>
<organism evidence="2 3">
    <name type="scientific">Limisphaera ngatamarikiensis</name>
    <dbReference type="NCBI Taxonomy" id="1324935"/>
    <lineage>
        <taxon>Bacteria</taxon>
        <taxon>Pseudomonadati</taxon>
        <taxon>Verrucomicrobiota</taxon>
        <taxon>Verrucomicrobiia</taxon>
        <taxon>Limisphaerales</taxon>
        <taxon>Limisphaeraceae</taxon>
        <taxon>Limisphaera</taxon>
    </lineage>
</organism>
<keyword evidence="3" id="KW-1185">Reference proteome</keyword>
<dbReference type="PANTHER" id="PTHR43301:SF3">
    <property type="entry name" value="ARABINAN ENDO-1,5-ALPHA-L-ARABINOSIDASE A-RELATED"/>
    <property type="match status" value="1"/>
</dbReference>
<dbReference type="AlphaFoldDB" id="A0A6M1RTR2"/>
<comment type="caution">
    <text evidence="2">The sequence shown here is derived from an EMBL/GenBank/DDBJ whole genome shotgun (WGS) entry which is preliminary data.</text>
</comment>
<proteinExistence type="predicted"/>
<gene>
    <name evidence="2" type="ORF">G4L39_05160</name>
</gene>
<dbReference type="EMBL" id="JAAKYA010000029">
    <property type="protein sequence ID" value="NGO38784.1"/>
    <property type="molecule type" value="Genomic_DNA"/>
</dbReference>
<evidence type="ECO:0000259" key="1">
    <source>
        <dbReference type="Pfam" id="PF22847"/>
    </source>
</evidence>
<evidence type="ECO:0000313" key="2">
    <source>
        <dbReference type="EMBL" id="NGO38784.1"/>
    </source>
</evidence>
<dbReference type="PANTHER" id="PTHR43301">
    <property type="entry name" value="ARABINAN ENDO-1,5-ALPHA-L-ARABINOSIDASE"/>
    <property type="match status" value="1"/>
</dbReference>
<sequence>MALRAGEAFLFTSFRGNGESGLHLLWSTNGYHWTALRNDRPFLRPEVGGYRLMRDPCIAQGPDGTFHMVWTTAWTTDRGAEIGYASSRDLIQWTPQRALRLMQHEPKTRNLWAPELFYDRRKGRWLVFWSSTIPGRFPETDDTGDDGYNHRIYMTTTRDFVHFTPTRLFFDPGFNVIDATLLEVPGGYLLVFKDERLRPLQKRLRIAFATDPEGPFGPVSDPISIDWAEGPSALRIGSEYLIYYDRYSRKRYYGALRSHDLRHWEDVSQEMRFPPGHQHGTVFRVSRAILERLLALE</sequence>
<reference evidence="2 3" key="1">
    <citation type="submission" date="2020-02" db="EMBL/GenBank/DDBJ databases">
        <title>Draft genome sequence of Limisphaera ngatamarikiensis NGM72.4T, a thermophilic Verrucomicrobia grouped in subdivision 3.</title>
        <authorList>
            <person name="Carere C.R."/>
            <person name="Steen J."/>
            <person name="Hugenholtz P."/>
            <person name="Stott M.B."/>
        </authorList>
    </citation>
    <scope>NUCLEOTIDE SEQUENCE [LARGE SCALE GENOMIC DNA]</scope>
    <source>
        <strain evidence="2 3">NGM72.4</strain>
    </source>
</reference>
<keyword evidence="2" id="KW-0378">Hydrolase</keyword>
<name>A0A6M1RTR2_9BACT</name>
<dbReference type="SUPFAM" id="SSF75005">
    <property type="entry name" value="Arabinanase/levansucrase/invertase"/>
    <property type="match status" value="1"/>
</dbReference>
<dbReference type="InterPro" id="IPR055133">
    <property type="entry name" value="BT_3657-like_N"/>
</dbReference>
<dbReference type="InterPro" id="IPR050727">
    <property type="entry name" value="GH43_arabinanases"/>
</dbReference>
<dbReference type="Pfam" id="PF22847">
    <property type="entry name" value="BT_3657-like_N"/>
    <property type="match status" value="1"/>
</dbReference>
<dbReference type="Gene3D" id="2.115.10.20">
    <property type="entry name" value="Glycosyl hydrolase domain, family 43"/>
    <property type="match status" value="1"/>
</dbReference>
<accession>A0A6M1RTR2</accession>
<dbReference type="InterPro" id="IPR023296">
    <property type="entry name" value="Glyco_hydro_beta-prop_sf"/>
</dbReference>
<evidence type="ECO:0000313" key="3">
    <source>
        <dbReference type="Proteomes" id="UP000477311"/>
    </source>
</evidence>
<dbReference type="Proteomes" id="UP000477311">
    <property type="component" value="Unassembled WGS sequence"/>
</dbReference>
<feature type="domain" description="Arabinosidase BT-3657-like N-terminal" evidence="1">
    <location>
        <begin position="11"/>
        <end position="101"/>
    </location>
</feature>
<protein>
    <submittedName>
        <fullName evidence="2">Glycoside hydrolase family 43 protein</fullName>
    </submittedName>
</protein>
<dbReference type="CDD" id="cd08983">
    <property type="entry name" value="GH43_Bt3655-like"/>
    <property type="match status" value="1"/>
</dbReference>